<reference evidence="4" key="1">
    <citation type="submission" date="2015-07" db="EMBL/GenBank/DDBJ databases">
        <title>Draft Genome Sequence of Roseovarius tolerans EL-164, a producer of N-Acylated Alanine Methyl Esters (NAMEs).</title>
        <authorList>
            <person name="Voget S."/>
            <person name="Bruns H."/>
            <person name="Wagner-Doebler I."/>
            <person name="Schulz S."/>
            <person name="Daniel R."/>
        </authorList>
    </citation>
    <scope>NUCLEOTIDE SEQUENCE [LARGE SCALE GENOMIC DNA]</scope>
    <source>
        <strain evidence="4">EL-164</strain>
    </source>
</reference>
<dbReference type="EMBL" id="LGVV01000047">
    <property type="protein sequence ID" value="KNX40590.1"/>
    <property type="molecule type" value="Genomic_DNA"/>
</dbReference>
<keyword evidence="4" id="KW-1185">Reference proteome</keyword>
<accession>A0A0L6CSF3</accession>
<keyword evidence="2" id="KW-1133">Transmembrane helix</keyword>
<dbReference type="PATRIC" id="fig|74031.6.peg.2935"/>
<dbReference type="RefSeq" id="WP_050663732.1">
    <property type="nucleotide sequence ID" value="NZ_CP118494.1"/>
</dbReference>
<sequence>MEYDLRRAGGSDLYPPHPDREFEGRPPPDAASTDIAVQNAIATINSIMNEDRRRANIDTLPDLAPQVALQSVQPHAKKKPQKAKAAPKARVGFWSRLRAFRPEPRHATWALVFAAVLIWPRAVLIVGFALFCLALIGVAIFGPERMTGLRDRLRGGAEIALPQIGIGRLRDIVARLRAAREVEPDPFEGRPDPFERIARDPH</sequence>
<feature type="transmembrane region" description="Helical" evidence="2">
    <location>
        <begin position="109"/>
        <end position="142"/>
    </location>
</feature>
<feature type="region of interest" description="Disordered" evidence="1">
    <location>
        <begin position="1"/>
        <end position="32"/>
    </location>
</feature>
<protein>
    <submittedName>
        <fullName evidence="3">Uncharacterized protein</fullName>
    </submittedName>
</protein>
<evidence type="ECO:0000313" key="3">
    <source>
        <dbReference type="EMBL" id="KNX40590.1"/>
    </source>
</evidence>
<gene>
    <name evidence="3" type="ORF">ROTO_28810</name>
</gene>
<dbReference type="AlphaFoldDB" id="A0A0L6CSF3"/>
<dbReference type="Proteomes" id="UP000037046">
    <property type="component" value="Unassembled WGS sequence"/>
</dbReference>
<evidence type="ECO:0000313" key="4">
    <source>
        <dbReference type="Proteomes" id="UP000037046"/>
    </source>
</evidence>
<feature type="compositionally biased region" description="Basic and acidic residues" evidence="1">
    <location>
        <begin position="17"/>
        <end position="26"/>
    </location>
</feature>
<keyword evidence="2" id="KW-0472">Membrane</keyword>
<evidence type="ECO:0000256" key="2">
    <source>
        <dbReference type="SAM" id="Phobius"/>
    </source>
</evidence>
<evidence type="ECO:0000256" key="1">
    <source>
        <dbReference type="SAM" id="MobiDB-lite"/>
    </source>
</evidence>
<proteinExistence type="predicted"/>
<keyword evidence="2" id="KW-0812">Transmembrane</keyword>
<comment type="caution">
    <text evidence="3">The sequence shown here is derived from an EMBL/GenBank/DDBJ whole genome shotgun (WGS) entry which is preliminary data.</text>
</comment>
<organism evidence="3 4">
    <name type="scientific">Roseovarius tolerans</name>
    <dbReference type="NCBI Taxonomy" id="74031"/>
    <lineage>
        <taxon>Bacteria</taxon>
        <taxon>Pseudomonadati</taxon>
        <taxon>Pseudomonadota</taxon>
        <taxon>Alphaproteobacteria</taxon>
        <taxon>Rhodobacterales</taxon>
        <taxon>Roseobacteraceae</taxon>
        <taxon>Roseovarius</taxon>
    </lineage>
</organism>
<name>A0A0L6CSF3_9RHOB</name>